<keyword evidence="1" id="KW-0808">Transferase</keyword>
<evidence type="ECO:0000313" key="1">
    <source>
        <dbReference type="EMBL" id="TRX40009.1"/>
    </source>
</evidence>
<evidence type="ECO:0000313" key="2">
    <source>
        <dbReference type="Proteomes" id="UP000316371"/>
    </source>
</evidence>
<dbReference type="SUPFAM" id="SSF55729">
    <property type="entry name" value="Acyl-CoA N-acyltransferases (Nat)"/>
    <property type="match status" value="1"/>
</dbReference>
<reference evidence="1 2" key="1">
    <citation type="submission" date="2019-07" db="EMBL/GenBank/DDBJ databases">
        <title>Novel species of Flavobacterium.</title>
        <authorList>
            <person name="Liu Q."/>
            <person name="Xin Y.-H."/>
        </authorList>
    </citation>
    <scope>NUCLEOTIDE SEQUENCE [LARGE SCALE GENOMIC DNA]</scope>
    <source>
        <strain evidence="1 2">LB1R34</strain>
    </source>
</reference>
<dbReference type="Gene3D" id="3.40.630.30">
    <property type="match status" value="1"/>
</dbReference>
<organism evidence="1 2">
    <name type="scientific">Flavobacterium restrictum</name>
    <dbReference type="NCBI Taxonomy" id="2594428"/>
    <lineage>
        <taxon>Bacteria</taxon>
        <taxon>Pseudomonadati</taxon>
        <taxon>Bacteroidota</taxon>
        <taxon>Flavobacteriia</taxon>
        <taxon>Flavobacteriales</taxon>
        <taxon>Flavobacteriaceae</taxon>
        <taxon>Flavobacterium</taxon>
    </lineage>
</organism>
<proteinExistence type="predicted"/>
<name>A0A553E4M9_9FLAO</name>
<dbReference type="OrthoDB" id="5109343at2"/>
<dbReference type="GO" id="GO:0016740">
    <property type="term" value="F:transferase activity"/>
    <property type="evidence" value="ECO:0007669"/>
    <property type="project" value="UniProtKB-KW"/>
</dbReference>
<comment type="caution">
    <text evidence="1">The sequence shown here is derived from an EMBL/GenBank/DDBJ whole genome shotgun (WGS) entry which is preliminary data.</text>
</comment>
<dbReference type="Proteomes" id="UP000316371">
    <property type="component" value="Unassembled WGS sequence"/>
</dbReference>
<sequence>MIQNTHFKVAEIEDIPGVLALQDLYLVSNLSDEEKKEGFVTTPFSIEQLTEVIRQEGLFLAIDNSCIVAYIFGASWEFFSQWPIFNYMISLFPELSFKNFEITTTNSFQYGPICIAKKYRGQGLIQPFFEFMRIHLLKKYPLSITFINTTNMPSQKAHINKLKWEVITEFTFNNNTYLALAYDMNVPVMV</sequence>
<accession>A0A553E4M9</accession>
<protein>
    <submittedName>
        <fullName evidence="1">GNAT family acetyltransferase</fullName>
    </submittedName>
</protein>
<dbReference type="InterPro" id="IPR016181">
    <property type="entry name" value="Acyl_CoA_acyltransferase"/>
</dbReference>
<dbReference type="AlphaFoldDB" id="A0A553E4M9"/>
<dbReference type="RefSeq" id="WP_144256089.1">
    <property type="nucleotide sequence ID" value="NZ_VJZT01000006.1"/>
</dbReference>
<dbReference type="EMBL" id="VJZT01000006">
    <property type="protein sequence ID" value="TRX40009.1"/>
    <property type="molecule type" value="Genomic_DNA"/>
</dbReference>
<keyword evidence="2" id="KW-1185">Reference proteome</keyword>
<gene>
    <name evidence="1" type="ORF">FNW21_07305</name>
</gene>